<feature type="region of interest" description="Disordered" evidence="2">
    <location>
        <begin position="241"/>
        <end position="271"/>
    </location>
</feature>
<dbReference type="Proteomes" id="UP000813463">
    <property type="component" value="Chromosome 5"/>
</dbReference>
<reference evidence="3" key="1">
    <citation type="journal article" date="2021" name="Nat. Commun.">
        <title>Genomic analyses provide insights into spinach domestication and the genetic basis of agronomic traits.</title>
        <authorList>
            <person name="Cai X."/>
            <person name="Sun X."/>
            <person name="Xu C."/>
            <person name="Sun H."/>
            <person name="Wang X."/>
            <person name="Ge C."/>
            <person name="Zhang Z."/>
            <person name="Wang Q."/>
            <person name="Fei Z."/>
            <person name="Jiao C."/>
            <person name="Wang Q."/>
        </authorList>
    </citation>
    <scope>NUCLEOTIDE SEQUENCE [LARGE SCALE GENOMIC DNA]</scope>
    <source>
        <strain evidence="3">cv. Varoflay</strain>
    </source>
</reference>
<evidence type="ECO:0000256" key="2">
    <source>
        <dbReference type="SAM" id="MobiDB-lite"/>
    </source>
</evidence>
<dbReference type="GeneID" id="110779620"/>
<dbReference type="KEGG" id="soe:110779620"/>
<accession>A0A9R0JM45</accession>
<keyword evidence="3" id="KW-1185">Reference proteome</keyword>
<sequence>MGGGAIIRPPGYRSNAQTSSHIIGEETPQLSNYGHEAEANTLNQVLNYRSNAATSMLHRVPNSVTHVASTIHHQAASNMNMAAANTAHQVPNTASQGPHQVPQTTPLHSADATHNREAITVLSDETGNPEKVDYVLHPDGLWFPHRVVVGKVSGTSYKTYFKGPYCNWKMTPPQVQQRWWNAFKHEFSWDPSVAKLVKKGWKSKVSRLLSGMVSKMCNQPDYNAEWCPPTTREEMIQIREEEENKKKSNQCSKNRNGNGDQKIHHRQGSISTEEVRLKLAKKLGRPPTPSEVYFETHADSGGRFVNAKAEAVWNDYKNRKDANLQCEVENRRTDDELFLEATGGWSDKGRICGLGAATDSFYERPEDRRTKKSRSDYAMEQKKELLETKENLAQTQENLAETQTKLAETQKQLDALHEQVRLIVQANNLSVTPTSTSSP</sequence>
<dbReference type="RefSeq" id="XP_056684338.1">
    <property type="nucleotide sequence ID" value="XM_056828360.1"/>
</dbReference>
<gene>
    <name evidence="4 5" type="primary">LOC110779620</name>
</gene>
<name>A0A9R0JM45_SPIOL</name>
<reference evidence="4 5" key="2">
    <citation type="submission" date="2025-05" db="UniProtKB">
        <authorList>
            <consortium name="RefSeq"/>
        </authorList>
    </citation>
    <scope>IDENTIFICATION</scope>
    <source>
        <tissue evidence="4 5">Leaf</tissue>
    </source>
</reference>
<keyword evidence="1" id="KW-0175">Coiled coil</keyword>
<organism evidence="3 4">
    <name type="scientific">Spinacia oleracea</name>
    <name type="common">Spinach</name>
    <dbReference type="NCBI Taxonomy" id="3562"/>
    <lineage>
        <taxon>Eukaryota</taxon>
        <taxon>Viridiplantae</taxon>
        <taxon>Streptophyta</taxon>
        <taxon>Embryophyta</taxon>
        <taxon>Tracheophyta</taxon>
        <taxon>Spermatophyta</taxon>
        <taxon>Magnoliopsida</taxon>
        <taxon>eudicotyledons</taxon>
        <taxon>Gunneridae</taxon>
        <taxon>Pentapetalae</taxon>
        <taxon>Caryophyllales</taxon>
        <taxon>Chenopodiaceae</taxon>
        <taxon>Chenopodioideae</taxon>
        <taxon>Anserineae</taxon>
        <taxon>Spinacia</taxon>
    </lineage>
</organism>
<feature type="compositionally biased region" description="Polar residues" evidence="2">
    <location>
        <begin position="249"/>
        <end position="259"/>
    </location>
</feature>
<protein>
    <submittedName>
        <fullName evidence="4 5">Uncharacterized protein</fullName>
    </submittedName>
</protein>
<dbReference type="InterPro" id="IPR004252">
    <property type="entry name" value="Probable_transposase_24"/>
</dbReference>
<feature type="coiled-coil region" evidence="1">
    <location>
        <begin position="378"/>
        <end position="419"/>
    </location>
</feature>
<proteinExistence type="predicted"/>
<evidence type="ECO:0000256" key="1">
    <source>
        <dbReference type="SAM" id="Coils"/>
    </source>
</evidence>
<evidence type="ECO:0000313" key="5">
    <source>
        <dbReference type="RefSeq" id="XP_056684339.1"/>
    </source>
</evidence>
<dbReference type="RefSeq" id="XP_056684339.1">
    <property type="nucleotide sequence ID" value="XM_056828361.1"/>
</dbReference>
<evidence type="ECO:0000313" key="3">
    <source>
        <dbReference type="Proteomes" id="UP000813463"/>
    </source>
</evidence>
<dbReference type="AlphaFoldDB" id="A0A9R0JM45"/>
<evidence type="ECO:0000313" key="4">
    <source>
        <dbReference type="RefSeq" id="XP_056684338.1"/>
    </source>
</evidence>
<dbReference type="Pfam" id="PF03004">
    <property type="entry name" value="Transposase_24"/>
    <property type="match status" value="1"/>
</dbReference>